<proteinExistence type="predicted"/>
<sequence length="764" mass="86903">MTSYRDYGGSTSRYANRGPARAFSIPDADFQRGDTTLKRRRHLSPSRPIASLHTKSKSRARIMSHKMTSQELLVPLGSNRTLTAYNRLHTNKTSYHHPSRGRGRSRSPRQWEPRSKSIAPKRSNPSPISTRTRSKSSTREKKRDTRSSHRERSSSVTRRSGGGASLGSRKELETSLSTSSRTMESRRKHLKHKMQERERERSLSRTRSSRCSRIVNSSDEQDNVSRYSSRSGRCSSQSGSSLAEIESAIADTEQELKPKKKELDELKKQLAKLRKRVEAKELEVYDLQVDLDALRKRRERRLPSHSTASTRDKKSMKRSRSKSKRRESERSSSRSRTSKRPCIVDEDDEGSDDDGTDDEVVILDPSEVKMERERSAAVPKSAVVPVEDSMPDHFWGRSPTPKLLANHRFRAIPDGSARKGRHLAFNPIQPQIFATSPDEGGLILWSYQRQDQDIAKVVTLMPSSFREGSPCAEAISWSPDGNRMAMAFRDPVNEKGEFCIVQLHQLKLEDSRTSQSLPGNRITSKCTTLHPRGISTIDWLPSGNGPETTSRQLITTGNSDHAVVLWEEHENRQNGGLDLKWSVLHRDHRSEVKSLCVHSKRDCLYTGGLDGLLVRYDLNKGRTETVLERRKPNISKINSVLEHPHNPNLLLVSCVEQTRHSLLLHDLRQRYDGNEMSLTWESGAMSQYVVPRWSPAGYHVSCGSKTGVVNIWDVRMRGDKFPTVEPQQALRVHHKTVLHATWHPRYDAMFSVSHDRTIGLLTFR</sequence>
<dbReference type="VEuPathDB" id="FungiDB:DD237_005551"/>
<feature type="compositionally biased region" description="Basic and acidic residues" evidence="2">
    <location>
        <begin position="137"/>
        <end position="153"/>
    </location>
</feature>
<keyword evidence="1" id="KW-0175">Coiled coil</keyword>
<reference evidence="3 4" key="1">
    <citation type="submission" date="2018-06" db="EMBL/GenBank/DDBJ databases">
        <title>Comparative genomics of downy mildews reveals potential adaptations to biotrophy.</title>
        <authorList>
            <person name="Fletcher K."/>
            <person name="Klosterman S.J."/>
            <person name="Derevnina L."/>
            <person name="Martin F."/>
            <person name="Koike S."/>
            <person name="Reyes Chin-Wo S."/>
            <person name="Mou B."/>
            <person name="Michelmore R."/>
        </authorList>
    </citation>
    <scope>NUCLEOTIDE SEQUENCE [LARGE SCALE GENOMIC DNA]</scope>
    <source>
        <strain evidence="3 4">R14</strain>
    </source>
</reference>
<dbReference type="AlphaFoldDB" id="A0A3M6VDW6"/>
<evidence type="ECO:0000313" key="4">
    <source>
        <dbReference type="Proteomes" id="UP000282087"/>
    </source>
</evidence>
<feature type="region of interest" description="Disordered" evidence="2">
    <location>
        <begin position="1"/>
        <end position="26"/>
    </location>
</feature>
<feature type="compositionally biased region" description="Acidic residues" evidence="2">
    <location>
        <begin position="344"/>
        <end position="360"/>
    </location>
</feature>
<accession>A0A3M6VDW6</accession>
<feature type="coiled-coil region" evidence="1">
    <location>
        <begin position="242"/>
        <end position="297"/>
    </location>
</feature>
<dbReference type="InterPro" id="IPR036322">
    <property type="entry name" value="WD40_repeat_dom_sf"/>
</dbReference>
<feature type="compositionally biased region" description="Basic residues" evidence="2">
    <location>
        <begin position="314"/>
        <end position="325"/>
    </location>
</feature>
<feature type="compositionally biased region" description="Basic and acidic residues" evidence="2">
    <location>
        <begin position="193"/>
        <end position="203"/>
    </location>
</feature>
<feature type="region of interest" description="Disordered" evidence="2">
    <location>
        <begin position="298"/>
        <end position="360"/>
    </location>
</feature>
<name>A0A3M6VDW6_9STRA</name>
<evidence type="ECO:0000313" key="3">
    <source>
        <dbReference type="EMBL" id="RMX64191.1"/>
    </source>
</evidence>
<feature type="compositionally biased region" description="Polar residues" evidence="2">
    <location>
        <begin position="1"/>
        <end position="14"/>
    </location>
</feature>
<comment type="caution">
    <text evidence="3">The sequence shown here is derived from an EMBL/GenBank/DDBJ whole genome shotgun (WGS) entry which is preliminary data.</text>
</comment>
<dbReference type="InterPro" id="IPR001680">
    <property type="entry name" value="WD40_rpt"/>
</dbReference>
<feature type="compositionally biased region" description="Basic residues" evidence="2">
    <location>
        <begin position="94"/>
        <end position="107"/>
    </location>
</feature>
<dbReference type="SMART" id="SM00320">
    <property type="entry name" value="WD40"/>
    <property type="match status" value="5"/>
</dbReference>
<feature type="compositionally biased region" description="Low complexity" evidence="2">
    <location>
        <begin position="225"/>
        <end position="241"/>
    </location>
</feature>
<evidence type="ECO:0000256" key="2">
    <source>
        <dbReference type="SAM" id="MobiDB-lite"/>
    </source>
</evidence>
<dbReference type="Proteomes" id="UP000282087">
    <property type="component" value="Unassembled WGS sequence"/>
</dbReference>
<feature type="region of interest" description="Disordered" evidence="2">
    <location>
        <begin position="90"/>
        <end position="241"/>
    </location>
</feature>
<dbReference type="PANTHER" id="PTHR47232:SF1">
    <property type="entry name" value="TRANSDUCIN FAMILY PROTEIN _ WD-40 REPEAT FAMILY PROTEIN"/>
    <property type="match status" value="1"/>
</dbReference>
<evidence type="ECO:0000256" key="1">
    <source>
        <dbReference type="SAM" id="Coils"/>
    </source>
</evidence>
<protein>
    <submittedName>
        <fullName evidence="3">Uncharacterized protein</fullName>
    </submittedName>
</protein>
<dbReference type="InterPro" id="IPR015943">
    <property type="entry name" value="WD40/YVTN_repeat-like_dom_sf"/>
</dbReference>
<dbReference type="STRING" id="542832.A0A3M6VDW6"/>
<dbReference type="PANTHER" id="PTHR47232">
    <property type="entry name" value="TRANSDUCIN FAMILY PROTEIN / WD-40 REPEAT FAMILY PROTEIN"/>
    <property type="match status" value="1"/>
</dbReference>
<dbReference type="EMBL" id="QLLG01000331">
    <property type="protein sequence ID" value="RMX64191.1"/>
    <property type="molecule type" value="Genomic_DNA"/>
</dbReference>
<dbReference type="Gene3D" id="2.130.10.10">
    <property type="entry name" value="YVTN repeat-like/Quinoprotein amine dehydrogenase"/>
    <property type="match status" value="2"/>
</dbReference>
<dbReference type="SUPFAM" id="SSF50978">
    <property type="entry name" value="WD40 repeat-like"/>
    <property type="match status" value="1"/>
</dbReference>
<organism evidence="3 4">
    <name type="scientific">Peronospora effusa</name>
    <dbReference type="NCBI Taxonomy" id="542832"/>
    <lineage>
        <taxon>Eukaryota</taxon>
        <taxon>Sar</taxon>
        <taxon>Stramenopiles</taxon>
        <taxon>Oomycota</taxon>
        <taxon>Peronosporomycetes</taxon>
        <taxon>Peronosporales</taxon>
        <taxon>Peronosporaceae</taxon>
        <taxon>Peronospora</taxon>
    </lineage>
</organism>
<keyword evidence="4" id="KW-1185">Reference proteome</keyword>
<gene>
    <name evidence="3" type="ORF">DD238_006648</name>
</gene>